<reference evidence="1" key="1">
    <citation type="journal article" date="2013" name="J. Plant Res.">
        <title>Effect of fungi and light on seed germination of three Opuntia species from semiarid lands of central Mexico.</title>
        <authorList>
            <person name="Delgado-Sanchez P."/>
            <person name="Jimenez-Bremont J.F."/>
            <person name="Guerrero-Gonzalez Mde L."/>
            <person name="Flores J."/>
        </authorList>
    </citation>
    <scope>NUCLEOTIDE SEQUENCE</scope>
    <source>
        <tissue evidence="1">Cladode</tissue>
    </source>
</reference>
<proteinExistence type="predicted"/>
<protein>
    <submittedName>
        <fullName evidence="1">Uncharacterized protein</fullName>
    </submittedName>
</protein>
<dbReference type="AlphaFoldDB" id="A0A7C9DEB5"/>
<evidence type="ECO:0000313" key="1">
    <source>
        <dbReference type="EMBL" id="MBA4640046.1"/>
    </source>
</evidence>
<dbReference type="EMBL" id="GISG01116746">
    <property type="protein sequence ID" value="MBA4640046.1"/>
    <property type="molecule type" value="Transcribed_RNA"/>
</dbReference>
<reference evidence="1" key="2">
    <citation type="submission" date="2020-07" db="EMBL/GenBank/DDBJ databases">
        <authorList>
            <person name="Vera ALvarez R."/>
            <person name="Arias-Moreno D.M."/>
            <person name="Jimenez-Jacinto V."/>
            <person name="Jimenez-Bremont J.F."/>
            <person name="Swaminathan K."/>
            <person name="Moose S.P."/>
            <person name="Guerrero-Gonzalez M.L."/>
            <person name="Marino-Ramirez L."/>
            <person name="Landsman D."/>
            <person name="Rodriguez-Kessler M."/>
            <person name="Delgado-Sanchez P."/>
        </authorList>
    </citation>
    <scope>NUCLEOTIDE SEQUENCE</scope>
    <source>
        <tissue evidence="1">Cladode</tissue>
    </source>
</reference>
<accession>A0A7C9DEB5</accession>
<name>A0A7C9DEB5_OPUST</name>
<sequence length="99" mass="10792">MVLLVRGRGRQRGSRLRAVGSGFNSPAASISPSRRHKHRCHHSGSLSFSFARLRHRVGVVGCEGFGALGFRDLDSAVAAGHPVRRLTLAFVWLGSRFRG</sequence>
<organism evidence="1">
    <name type="scientific">Opuntia streptacantha</name>
    <name type="common">Prickly pear cactus</name>
    <name type="synonym">Opuntia cardona</name>
    <dbReference type="NCBI Taxonomy" id="393608"/>
    <lineage>
        <taxon>Eukaryota</taxon>
        <taxon>Viridiplantae</taxon>
        <taxon>Streptophyta</taxon>
        <taxon>Embryophyta</taxon>
        <taxon>Tracheophyta</taxon>
        <taxon>Spermatophyta</taxon>
        <taxon>Magnoliopsida</taxon>
        <taxon>eudicotyledons</taxon>
        <taxon>Gunneridae</taxon>
        <taxon>Pentapetalae</taxon>
        <taxon>Caryophyllales</taxon>
        <taxon>Cactineae</taxon>
        <taxon>Cactaceae</taxon>
        <taxon>Opuntioideae</taxon>
        <taxon>Opuntia</taxon>
    </lineage>
</organism>